<evidence type="ECO:0000313" key="1">
    <source>
        <dbReference type="EMBL" id="ORC86134.1"/>
    </source>
</evidence>
<protein>
    <submittedName>
        <fullName evidence="1">Uncharacterized protein</fullName>
    </submittedName>
</protein>
<dbReference type="Proteomes" id="UP000192257">
    <property type="component" value="Unassembled WGS sequence"/>
</dbReference>
<dbReference type="VEuPathDB" id="TriTrypDB:TM35_000301740"/>
<dbReference type="AlphaFoldDB" id="A0A1X0NN52"/>
<dbReference type="GeneID" id="39988277"/>
<dbReference type="EMBL" id="NBCO01000030">
    <property type="protein sequence ID" value="ORC86134.1"/>
    <property type="molecule type" value="Genomic_DNA"/>
</dbReference>
<dbReference type="RefSeq" id="XP_028880200.1">
    <property type="nucleotide sequence ID" value="XM_029028497.1"/>
</dbReference>
<accession>A0A1X0NN52</accession>
<comment type="caution">
    <text evidence="1">The sequence shown here is derived from an EMBL/GenBank/DDBJ whole genome shotgun (WGS) entry which is preliminary data.</text>
</comment>
<keyword evidence="2" id="KW-1185">Reference proteome</keyword>
<sequence length="106" mass="11660">MNVKCNTATHQPSQHPRVKFPVVASRAHATSAPLTAKNCTDGCHHPPLAHEHITMMSVYCAHTFITHACLLLPFVCIGSVAHIKKYTSDPIENRTSKHHEITDTIG</sequence>
<reference evidence="1 2" key="1">
    <citation type="submission" date="2017-03" db="EMBL/GenBank/DDBJ databases">
        <title>An alternative strategy for trypanosome survival in the mammalian bloodstream revealed through genome and transcriptome analysis of the ubiquitous bovine parasite Trypanosoma (Megatrypanum) theileri.</title>
        <authorList>
            <person name="Kelly S."/>
            <person name="Ivens A."/>
            <person name="Mott A."/>
            <person name="O'Neill E."/>
            <person name="Emms D."/>
            <person name="Macleod O."/>
            <person name="Voorheis P."/>
            <person name="Matthews J."/>
            <person name="Matthews K."/>
            <person name="Carrington M."/>
        </authorList>
    </citation>
    <scope>NUCLEOTIDE SEQUENCE [LARGE SCALE GENOMIC DNA]</scope>
    <source>
        <strain evidence="1">Edinburgh</strain>
    </source>
</reference>
<evidence type="ECO:0000313" key="2">
    <source>
        <dbReference type="Proteomes" id="UP000192257"/>
    </source>
</evidence>
<gene>
    <name evidence="1" type="ORF">TM35_000301740</name>
</gene>
<name>A0A1X0NN52_9TRYP</name>
<proteinExistence type="predicted"/>
<organism evidence="1 2">
    <name type="scientific">Trypanosoma theileri</name>
    <dbReference type="NCBI Taxonomy" id="67003"/>
    <lineage>
        <taxon>Eukaryota</taxon>
        <taxon>Discoba</taxon>
        <taxon>Euglenozoa</taxon>
        <taxon>Kinetoplastea</taxon>
        <taxon>Metakinetoplastina</taxon>
        <taxon>Trypanosomatida</taxon>
        <taxon>Trypanosomatidae</taxon>
        <taxon>Trypanosoma</taxon>
    </lineage>
</organism>